<evidence type="ECO:0000256" key="1">
    <source>
        <dbReference type="ARBA" id="ARBA00022801"/>
    </source>
</evidence>
<evidence type="ECO:0000256" key="2">
    <source>
        <dbReference type="ARBA" id="ARBA00023098"/>
    </source>
</evidence>
<keyword evidence="6" id="KW-0442">Lipid degradation</keyword>
<dbReference type="SMART" id="SM00022">
    <property type="entry name" value="PLAc"/>
    <property type="match status" value="1"/>
</dbReference>
<dbReference type="PANTHER" id="PTHR10728:SF39">
    <property type="entry name" value="CYTOSOLIC PHOSPHOLIPASE A2 GAMMA"/>
    <property type="match status" value="1"/>
</dbReference>
<organism evidence="8">
    <name type="scientific">Castor canadensis</name>
    <name type="common">American beaver</name>
    <dbReference type="NCBI Taxonomy" id="51338"/>
    <lineage>
        <taxon>Eukaryota</taxon>
        <taxon>Metazoa</taxon>
        <taxon>Chordata</taxon>
        <taxon>Craniata</taxon>
        <taxon>Vertebrata</taxon>
        <taxon>Euteleostomi</taxon>
        <taxon>Mammalia</taxon>
        <taxon>Eutheria</taxon>
        <taxon>Euarchontoglires</taxon>
        <taxon>Glires</taxon>
        <taxon>Rodentia</taxon>
        <taxon>Castorimorpha</taxon>
        <taxon>Castoridae</taxon>
        <taxon>Castor</taxon>
    </lineage>
</organism>
<evidence type="ECO:0000259" key="7">
    <source>
        <dbReference type="PROSITE" id="PS51210"/>
    </source>
</evidence>
<evidence type="ECO:0000313" key="8">
    <source>
        <dbReference type="RefSeq" id="XP_020036860.1"/>
    </source>
</evidence>
<dbReference type="SUPFAM" id="SSF52151">
    <property type="entry name" value="FabD/lysophospholipase-like"/>
    <property type="match status" value="2"/>
</dbReference>
<dbReference type="GO" id="GO:0005654">
    <property type="term" value="C:nucleoplasm"/>
    <property type="evidence" value="ECO:0007669"/>
    <property type="project" value="TreeGrafter"/>
</dbReference>
<keyword evidence="2 6" id="KW-0443">Lipid metabolism</keyword>
<evidence type="ECO:0000256" key="6">
    <source>
        <dbReference type="PROSITE-ProRule" id="PRU00555"/>
    </source>
</evidence>
<comment type="catalytic activity">
    <reaction evidence="4">
        <text>1-hexadecanoyl-2-(5Z,8Z,11Z,14Z-eicosatetraenoyl)-sn-glycero-3-phosphocholine + H2O = 1-hexadecanoyl-sn-glycero-3-phosphocholine + (5Z,8Z,11Z,14Z)-eicosatetraenoate + H(+)</text>
        <dbReference type="Rhea" id="RHEA:40427"/>
        <dbReference type="ChEBI" id="CHEBI:15377"/>
        <dbReference type="ChEBI" id="CHEBI:15378"/>
        <dbReference type="ChEBI" id="CHEBI:32395"/>
        <dbReference type="ChEBI" id="CHEBI:72998"/>
        <dbReference type="ChEBI" id="CHEBI:73003"/>
    </reaction>
    <physiologicalReaction direction="left-to-right" evidence="4">
        <dbReference type="Rhea" id="RHEA:40428"/>
    </physiologicalReaction>
</comment>
<dbReference type="KEGG" id="ccan:109697580"/>
<dbReference type="OrthoDB" id="270970at2759"/>
<dbReference type="PROSITE" id="PS51210">
    <property type="entry name" value="PLA2C"/>
    <property type="match status" value="1"/>
</dbReference>
<evidence type="ECO:0000256" key="3">
    <source>
        <dbReference type="ARBA" id="ARBA00023422"/>
    </source>
</evidence>
<name>A0A8B7W3A8_CASCN</name>
<comment type="catalytic activity">
    <reaction evidence="3">
        <text>a 1,2-diacyl-sn-glycero-3-phosphocholine + H2O = a 1-acyl-sn-glycero-3-phosphocholine + a fatty acid + H(+)</text>
        <dbReference type="Rhea" id="RHEA:15801"/>
        <dbReference type="ChEBI" id="CHEBI:15377"/>
        <dbReference type="ChEBI" id="CHEBI:15378"/>
        <dbReference type="ChEBI" id="CHEBI:28868"/>
        <dbReference type="ChEBI" id="CHEBI:57643"/>
        <dbReference type="ChEBI" id="CHEBI:58168"/>
        <dbReference type="EC" id="3.1.1.4"/>
    </reaction>
    <physiologicalReaction direction="left-to-right" evidence="3">
        <dbReference type="Rhea" id="RHEA:15802"/>
    </physiologicalReaction>
</comment>
<keyword evidence="1 6" id="KW-0378">Hydrolase</keyword>
<reference evidence="8" key="1">
    <citation type="submission" date="2025-08" db="UniProtKB">
        <authorList>
            <consortium name="RefSeq"/>
        </authorList>
    </citation>
    <scope>IDENTIFICATION</scope>
    <source>
        <tissue evidence="8">Leukocyte</tissue>
    </source>
</reference>
<dbReference type="RefSeq" id="XP_020036860.1">
    <property type="nucleotide sequence ID" value="XM_020181271.1"/>
</dbReference>
<evidence type="ECO:0000256" key="4">
    <source>
        <dbReference type="ARBA" id="ARBA00048373"/>
    </source>
</evidence>
<dbReference type="Gene3D" id="3.40.1090.10">
    <property type="entry name" value="Cytosolic phospholipase A2 catalytic domain"/>
    <property type="match status" value="1"/>
</dbReference>
<dbReference type="InterPro" id="IPR002642">
    <property type="entry name" value="LysoPLipase_cat_dom"/>
</dbReference>
<evidence type="ECO:0000256" key="5">
    <source>
        <dbReference type="ARBA" id="ARBA00048656"/>
    </source>
</evidence>
<dbReference type="GO" id="GO:0047498">
    <property type="term" value="F:calcium-dependent phospholipase A2 activity"/>
    <property type="evidence" value="ECO:0007669"/>
    <property type="project" value="TreeGrafter"/>
</dbReference>
<dbReference type="InterPro" id="IPR016035">
    <property type="entry name" value="Acyl_Trfase/lysoPLipase"/>
</dbReference>
<comment type="catalytic activity">
    <reaction evidence="5">
        <text>1-hexadecanoyl-sn-glycero-3-phosphocholine + H2O = sn-glycerol 3-phosphocholine + hexadecanoate + H(+)</text>
        <dbReference type="Rhea" id="RHEA:40435"/>
        <dbReference type="ChEBI" id="CHEBI:7896"/>
        <dbReference type="ChEBI" id="CHEBI:15377"/>
        <dbReference type="ChEBI" id="CHEBI:15378"/>
        <dbReference type="ChEBI" id="CHEBI:16870"/>
        <dbReference type="ChEBI" id="CHEBI:72998"/>
    </reaction>
    <physiologicalReaction direction="left-to-right" evidence="5">
        <dbReference type="Rhea" id="RHEA:40436"/>
    </physiologicalReaction>
</comment>
<accession>A0A8B7W3A8</accession>
<gene>
    <name evidence="8" type="primary">LOC109697580</name>
</gene>
<feature type="domain" description="PLA2c" evidence="7">
    <location>
        <begin position="12"/>
        <end position="609"/>
    </location>
</feature>
<dbReference type="GO" id="GO:0005544">
    <property type="term" value="F:calcium-dependent phospholipid binding"/>
    <property type="evidence" value="ECO:0007669"/>
    <property type="project" value="TreeGrafter"/>
</dbReference>
<dbReference type="GO" id="GO:0046475">
    <property type="term" value="P:glycerophospholipid catabolic process"/>
    <property type="evidence" value="ECO:0007669"/>
    <property type="project" value="TreeGrafter"/>
</dbReference>
<dbReference type="Pfam" id="PF01735">
    <property type="entry name" value="PLA2_B"/>
    <property type="match status" value="1"/>
</dbReference>
<proteinExistence type="predicted"/>
<protein>
    <submittedName>
        <fullName evidence="8">Cytosolic phospholipase A2 gamma-like</fullName>
    </submittedName>
</protein>
<sequence>MSLEQSLKSPLSQKNRSHGVLITPELQKEEKEAVDNRKPQVVMSLNKLGIKADEAPVIAVLGSGGGLRAHFACLGVLIEMKNHGLLDVITYLAGVSGSTWALSSFYTNSGNMDLIEADLEHRFEPENWSVRESLQKTIEVASLENYSLTDFWAYVVISRQTREFQGSLLSSMKKHVEKGTLPYPIFAAIDNDLHDDWKDHKTQKSWFEFTPHHAGYPALQAYIPITQLGSQFENGRLVKSAPERDLSFLRGLWGSAVANAEENEKFIWDEFLSLKEKLLGKYQLTQGNSYTQTYSSSQPMTAVDEALLELMVAYIKDEKDPSIQEKLQALQQILDARRDGKTSQKSTSEFLGVDEHGEPEYKKLAMMIQNWSNASQEKQGLILESLVGHFTGQASTMDLSTALSASKSTIWDILAFLAKTVKCIWNWEWGTIHNFLHQHHGSNVSITDEDMCSRKLLHLVDAGLAINSPYPLLLPPAREVQLILSFDFSDGDPFETVRATADYCHHHKIPFPLVKEADLKEWAEAPTSCYILKGESGPMVMHFPLFNKDNCGDEINTWREKYGTFKLSDTYSVQVVKDLLEKSKENVRKNKEKIIRTIKEVVGSCPKTS</sequence>
<dbReference type="AlphaFoldDB" id="A0A8B7W3A8"/>
<dbReference type="GO" id="GO:0005829">
    <property type="term" value="C:cytosol"/>
    <property type="evidence" value="ECO:0007669"/>
    <property type="project" value="TreeGrafter"/>
</dbReference>
<dbReference type="GO" id="GO:0005635">
    <property type="term" value="C:nuclear envelope"/>
    <property type="evidence" value="ECO:0007669"/>
    <property type="project" value="TreeGrafter"/>
</dbReference>
<dbReference type="PANTHER" id="PTHR10728">
    <property type="entry name" value="CYTOSOLIC PHOSPHOLIPASE A2"/>
    <property type="match status" value="1"/>
</dbReference>
<dbReference type="GO" id="GO:0005509">
    <property type="term" value="F:calcium ion binding"/>
    <property type="evidence" value="ECO:0007669"/>
    <property type="project" value="TreeGrafter"/>
</dbReference>